<dbReference type="EMBL" id="CP063194">
    <property type="protein sequence ID" value="WCZ39217.1"/>
    <property type="molecule type" value="Genomic_DNA"/>
</dbReference>
<dbReference type="SUPFAM" id="SSF54211">
    <property type="entry name" value="Ribosomal protein S5 domain 2-like"/>
    <property type="match status" value="1"/>
</dbReference>
<dbReference type="InterPro" id="IPR023582">
    <property type="entry name" value="Impact"/>
</dbReference>
<dbReference type="InterPro" id="IPR020569">
    <property type="entry name" value="UPF0029_Impact_CS"/>
</dbReference>
<dbReference type="RefSeq" id="WP_042405007.1">
    <property type="nucleotide sequence ID" value="NZ_CBYN010000006.1"/>
</dbReference>
<evidence type="ECO:0000259" key="3">
    <source>
        <dbReference type="Pfam" id="PF09186"/>
    </source>
</evidence>
<proteinExistence type="inferred from homology"/>
<gene>
    <name evidence="4" type="primary">yigZ</name>
    <name evidence="4" type="ORF">CJEDD_08120</name>
</gene>
<dbReference type="PANTHER" id="PTHR16301">
    <property type="entry name" value="IMPACT-RELATED"/>
    <property type="match status" value="1"/>
</dbReference>
<dbReference type="InterPro" id="IPR035647">
    <property type="entry name" value="EFG_III/V"/>
</dbReference>
<reference evidence="4 5" key="1">
    <citation type="submission" date="2020-10" db="EMBL/GenBank/DDBJ databases">
        <title>Complete genome sequence of Corynebacterium jeddahense DSM 45997, type strain of Corynebacterium jeddahense.</title>
        <authorList>
            <person name="Busche T."/>
            <person name="Kalinowski J."/>
            <person name="Ruckert C."/>
        </authorList>
    </citation>
    <scope>NUCLEOTIDE SEQUENCE [LARGE SCALE GENOMIC DNA]</scope>
    <source>
        <strain evidence="4 5">DSM 45997</strain>
    </source>
</reference>
<accession>A0ABY7UKG9</accession>
<dbReference type="PROSITE" id="PS00910">
    <property type="entry name" value="UPF0029"/>
    <property type="match status" value="1"/>
</dbReference>
<evidence type="ECO:0000256" key="1">
    <source>
        <dbReference type="ARBA" id="ARBA00007665"/>
    </source>
</evidence>
<dbReference type="SUPFAM" id="SSF54980">
    <property type="entry name" value="EF-G C-terminal domain-like"/>
    <property type="match status" value="1"/>
</dbReference>
<dbReference type="Pfam" id="PF01205">
    <property type="entry name" value="Impact_N"/>
    <property type="match status" value="1"/>
</dbReference>
<dbReference type="InterPro" id="IPR015269">
    <property type="entry name" value="UPF0029_Impact_C"/>
</dbReference>
<feature type="domain" description="UPF0029" evidence="3">
    <location>
        <begin position="145"/>
        <end position="198"/>
    </location>
</feature>
<evidence type="ECO:0000313" key="4">
    <source>
        <dbReference type="EMBL" id="WCZ39217.1"/>
    </source>
</evidence>
<dbReference type="PANTHER" id="PTHR16301:SF20">
    <property type="entry name" value="IMPACT FAMILY MEMBER YIGZ"/>
    <property type="match status" value="1"/>
</dbReference>
<dbReference type="Proteomes" id="UP001218071">
    <property type="component" value="Chromosome"/>
</dbReference>
<dbReference type="InterPro" id="IPR036956">
    <property type="entry name" value="Impact_N_sf"/>
</dbReference>
<feature type="domain" description="Impact N-terminal" evidence="2">
    <location>
        <begin position="21"/>
        <end position="128"/>
    </location>
</feature>
<dbReference type="Pfam" id="PF09186">
    <property type="entry name" value="DUF1949"/>
    <property type="match status" value="1"/>
</dbReference>
<protein>
    <submittedName>
        <fullName evidence="4">IMPACT family member YigZ</fullName>
    </submittedName>
</protein>
<sequence length="214" mass="22835">MRSAYERPAAGEPATHEIEIKRSRFICWVARATTEDEAREVVQAARDAYPDARHHCSAFIVHVDGAQPIERSSDDGEPSGTAGKPMLEVLKGSGMLDVVAVVIRYFGGVKLGTGGLVSAYTDAVSAALEQVRRTTREVRELATVDLPHAEAGRIEAELRAAGVDVVDVAYGRAATYTLAFAPGERERVDALLAAATHGGAEAKDAGHRWVERGG</sequence>
<evidence type="ECO:0000259" key="2">
    <source>
        <dbReference type="Pfam" id="PF01205"/>
    </source>
</evidence>
<name>A0ABY7UKG9_9CORY</name>
<keyword evidence="5" id="KW-1185">Reference proteome</keyword>
<evidence type="ECO:0000313" key="5">
    <source>
        <dbReference type="Proteomes" id="UP001218071"/>
    </source>
</evidence>
<dbReference type="InterPro" id="IPR001498">
    <property type="entry name" value="Impact_N"/>
</dbReference>
<dbReference type="Gene3D" id="3.30.230.30">
    <property type="entry name" value="Impact, N-terminal domain"/>
    <property type="match status" value="1"/>
</dbReference>
<dbReference type="InterPro" id="IPR020568">
    <property type="entry name" value="Ribosomal_Su5_D2-typ_SF"/>
</dbReference>
<organism evidence="4 5">
    <name type="scientific">Corynebacterium jeddahense</name>
    <dbReference type="NCBI Taxonomy" id="1414719"/>
    <lineage>
        <taxon>Bacteria</taxon>
        <taxon>Bacillati</taxon>
        <taxon>Actinomycetota</taxon>
        <taxon>Actinomycetes</taxon>
        <taxon>Mycobacteriales</taxon>
        <taxon>Corynebacteriaceae</taxon>
        <taxon>Corynebacterium</taxon>
    </lineage>
</organism>
<comment type="similarity">
    <text evidence="1">Belongs to the IMPACT family.</text>
</comment>